<reference evidence="4 5" key="1">
    <citation type="submission" date="2020-02" db="EMBL/GenBank/DDBJ databases">
        <title>Rhodobacter algicola sp. nov., isolated from microalga culture.</title>
        <authorList>
            <person name="Park C.-Y."/>
        </authorList>
    </citation>
    <scope>NUCLEOTIDE SEQUENCE [LARGE SCALE GENOMIC DNA]</scope>
    <source>
        <strain evidence="4 5">ETT8</strain>
    </source>
</reference>
<organism evidence="4 5">
    <name type="scientific">Pseudotabrizicola algicola</name>
    <dbReference type="NCBI Taxonomy" id="2709381"/>
    <lineage>
        <taxon>Bacteria</taxon>
        <taxon>Pseudomonadati</taxon>
        <taxon>Pseudomonadota</taxon>
        <taxon>Alphaproteobacteria</taxon>
        <taxon>Rhodobacterales</taxon>
        <taxon>Paracoccaceae</taxon>
        <taxon>Pseudotabrizicola</taxon>
    </lineage>
</organism>
<dbReference type="Pfam" id="PF01266">
    <property type="entry name" value="DAO"/>
    <property type="match status" value="1"/>
</dbReference>
<protein>
    <submittedName>
        <fullName evidence="4">FAD-binding oxidoreductase</fullName>
    </submittedName>
</protein>
<dbReference type="Gene3D" id="3.30.9.10">
    <property type="entry name" value="D-Amino Acid Oxidase, subunit A, domain 2"/>
    <property type="match status" value="1"/>
</dbReference>
<proteinExistence type="inferred from homology"/>
<dbReference type="Proteomes" id="UP000481421">
    <property type="component" value="Unassembled WGS sequence"/>
</dbReference>
<dbReference type="AlphaFoldDB" id="A0A6B3RH42"/>
<gene>
    <name evidence="4" type="ORF">G3572_04055</name>
</gene>
<name>A0A6B3RH42_9RHOB</name>
<dbReference type="RefSeq" id="WP_164609365.1">
    <property type="nucleotide sequence ID" value="NZ_JAAIKE010000001.1"/>
</dbReference>
<dbReference type="PANTHER" id="PTHR13847">
    <property type="entry name" value="SARCOSINE DEHYDROGENASE-RELATED"/>
    <property type="match status" value="1"/>
</dbReference>
<evidence type="ECO:0000313" key="4">
    <source>
        <dbReference type="EMBL" id="NEX45364.1"/>
    </source>
</evidence>
<dbReference type="GO" id="GO:0055130">
    <property type="term" value="P:D-alanine catabolic process"/>
    <property type="evidence" value="ECO:0007669"/>
    <property type="project" value="TreeGrafter"/>
</dbReference>
<evidence type="ECO:0000256" key="2">
    <source>
        <dbReference type="ARBA" id="ARBA00023002"/>
    </source>
</evidence>
<comment type="similarity">
    <text evidence="1">Belongs to the DadA oxidoreductase family.</text>
</comment>
<dbReference type="GO" id="GO:0005737">
    <property type="term" value="C:cytoplasm"/>
    <property type="evidence" value="ECO:0007669"/>
    <property type="project" value="TreeGrafter"/>
</dbReference>
<accession>A0A6B3RH42</accession>
<dbReference type="InterPro" id="IPR006076">
    <property type="entry name" value="FAD-dep_OxRdtase"/>
</dbReference>
<keyword evidence="5" id="KW-1185">Reference proteome</keyword>
<dbReference type="Gene3D" id="3.50.50.60">
    <property type="entry name" value="FAD/NAD(P)-binding domain"/>
    <property type="match status" value="1"/>
</dbReference>
<feature type="domain" description="FAD dependent oxidoreductase" evidence="3">
    <location>
        <begin position="22"/>
        <end position="414"/>
    </location>
</feature>
<evidence type="ECO:0000313" key="5">
    <source>
        <dbReference type="Proteomes" id="UP000481421"/>
    </source>
</evidence>
<dbReference type="PANTHER" id="PTHR13847:SF280">
    <property type="entry name" value="D-AMINO ACID DEHYDROGENASE"/>
    <property type="match status" value="1"/>
</dbReference>
<comment type="caution">
    <text evidence="4">The sequence shown here is derived from an EMBL/GenBank/DDBJ whole genome shotgun (WGS) entry which is preliminary data.</text>
</comment>
<dbReference type="InterPro" id="IPR036188">
    <property type="entry name" value="FAD/NAD-bd_sf"/>
</dbReference>
<evidence type="ECO:0000259" key="3">
    <source>
        <dbReference type="Pfam" id="PF01266"/>
    </source>
</evidence>
<dbReference type="GO" id="GO:0005886">
    <property type="term" value="C:plasma membrane"/>
    <property type="evidence" value="ECO:0007669"/>
    <property type="project" value="TreeGrafter"/>
</dbReference>
<dbReference type="GO" id="GO:0008718">
    <property type="term" value="F:D-amino-acid dehydrogenase activity"/>
    <property type="evidence" value="ECO:0007669"/>
    <property type="project" value="TreeGrafter"/>
</dbReference>
<keyword evidence="2" id="KW-0560">Oxidoreductase</keyword>
<sequence length="445" mass="47341">MTFPITLETPIRFPGPLPDAADVVVLGGGIIGVMTALYLAQAGEKVVLCEKGRIAGEQSSRNWGWIRQQGRDKDELPIVVESLRLWQGFATQFGDALGFRQTGVMYLANTDAALESYEAFLPHAQANGVDTRMLASCEIAALLGTSADWKGGMFTPSDARAEPWVAVPLLAGLAASAGACLVENCAVRALDVQAGAVAGVVTEQGRVRAARVVVAGGAWSRLFLAAQGVVIPQLSVLASVAQTEPMPEVFAGGATDSHFAFRRRMDGGYTLAPGAEHDFFIGPDAFRSFFDYFPVLKKDFRSTHFRATAPRGFPDGWTTPRAWGDGPSPFEAVRILNPAPNRASLGHVQDRFAAAFPALGRPRLRLAWAGMIDTMPDVVPIVDHAPIPGLTIATGMSGHGFGIGPGMGKVLANLVRGRATGHDIRRFRLSRFRDGSAPELGPALA</sequence>
<evidence type="ECO:0000256" key="1">
    <source>
        <dbReference type="ARBA" id="ARBA00009410"/>
    </source>
</evidence>
<dbReference type="EMBL" id="JAAIKE010000001">
    <property type="protein sequence ID" value="NEX45364.1"/>
    <property type="molecule type" value="Genomic_DNA"/>
</dbReference>
<dbReference type="SUPFAM" id="SSF51905">
    <property type="entry name" value="FAD/NAD(P)-binding domain"/>
    <property type="match status" value="1"/>
</dbReference>